<accession>A0AAW1S4F1</accession>
<protein>
    <submittedName>
        <fullName evidence="1">Uncharacterized protein</fullName>
    </submittedName>
</protein>
<proteinExistence type="predicted"/>
<comment type="caution">
    <text evidence="1">The sequence shown here is derived from an EMBL/GenBank/DDBJ whole genome shotgun (WGS) entry which is preliminary data.</text>
</comment>
<evidence type="ECO:0000313" key="1">
    <source>
        <dbReference type="EMBL" id="KAK9841139.1"/>
    </source>
</evidence>
<reference evidence="1 2" key="1">
    <citation type="journal article" date="2024" name="Nat. Commun.">
        <title>Phylogenomics reveals the evolutionary origins of lichenization in chlorophyte algae.</title>
        <authorList>
            <person name="Puginier C."/>
            <person name="Libourel C."/>
            <person name="Otte J."/>
            <person name="Skaloud P."/>
            <person name="Haon M."/>
            <person name="Grisel S."/>
            <person name="Petersen M."/>
            <person name="Berrin J.G."/>
            <person name="Delaux P.M."/>
            <person name="Dal Grande F."/>
            <person name="Keller J."/>
        </authorList>
    </citation>
    <scope>NUCLEOTIDE SEQUENCE [LARGE SCALE GENOMIC DNA]</scope>
    <source>
        <strain evidence="1 2">SAG 2145</strain>
    </source>
</reference>
<gene>
    <name evidence="1" type="ORF">WJX74_000548</name>
</gene>
<dbReference type="EMBL" id="JALJOS010000003">
    <property type="protein sequence ID" value="KAK9841139.1"/>
    <property type="molecule type" value="Genomic_DNA"/>
</dbReference>
<evidence type="ECO:0000313" key="2">
    <source>
        <dbReference type="Proteomes" id="UP001438707"/>
    </source>
</evidence>
<dbReference type="AlphaFoldDB" id="A0AAW1S4F1"/>
<sequence>MESKLPYRPASVSLPQHCVQLRVLGSMFLRIMRVLGQCKINEYKTPCRMLYKDVVWLHVILYDAVLVDVRQASPQLVSEASVGRAASIPGAPLYQYDLLLPLW</sequence>
<keyword evidence="2" id="KW-1185">Reference proteome</keyword>
<name>A0AAW1S4F1_9CHLO</name>
<dbReference type="Proteomes" id="UP001438707">
    <property type="component" value="Unassembled WGS sequence"/>
</dbReference>
<organism evidence="1 2">
    <name type="scientific">Apatococcus lobatus</name>
    <dbReference type="NCBI Taxonomy" id="904363"/>
    <lineage>
        <taxon>Eukaryota</taxon>
        <taxon>Viridiplantae</taxon>
        <taxon>Chlorophyta</taxon>
        <taxon>core chlorophytes</taxon>
        <taxon>Trebouxiophyceae</taxon>
        <taxon>Chlorellales</taxon>
        <taxon>Chlorellaceae</taxon>
        <taxon>Apatococcus</taxon>
    </lineage>
</organism>